<evidence type="ECO:0000259" key="2">
    <source>
        <dbReference type="Pfam" id="PF03625"/>
    </source>
</evidence>
<reference evidence="3 4" key="1">
    <citation type="submission" date="2020-08" db="EMBL/GenBank/DDBJ databases">
        <authorList>
            <person name="Liu C."/>
            <person name="Sun Q."/>
        </authorList>
    </citation>
    <scope>NUCLEOTIDE SEQUENCE [LARGE SCALE GENOMIC DNA]</scope>
    <source>
        <strain evidence="3 4">NSJ-61</strain>
    </source>
</reference>
<dbReference type="Pfam" id="PF03625">
    <property type="entry name" value="DUF302"/>
    <property type="match status" value="1"/>
</dbReference>
<dbReference type="SUPFAM" id="SSF56601">
    <property type="entry name" value="beta-lactamase/transpeptidase-like"/>
    <property type="match status" value="1"/>
</dbReference>
<evidence type="ECO:0000313" key="4">
    <source>
        <dbReference type="Proteomes" id="UP000515856"/>
    </source>
</evidence>
<dbReference type="Gene3D" id="3.40.710.10">
    <property type="entry name" value="DD-peptidase/beta-lactamase superfamily"/>
    <property type="match status" value="1"/>
</dbReference>
<feature type="domain" description="Beta-lactamase-related" evidence="1">
    <location>
        <begin position="24"/>
        <end position="352"/>
    </location>
</feature>
<name>A0A7G9GNJ0_9FIRM</name>
<dbReference type="RefSeq" id="WP_117453034.1">
    <property type="nucleotide sequence ID" value="NZ_CP060636.1"/>
</dbReference>
<organism evidence="3 4">
    <name type="scientific">[Eubacterium] hominis</name>
    <dbReference type="NCBI Taxonomy" id="2764325"/>
    <lineage>
        <taxon>Bacteria</taxon>
        <taxon>Bacillati</taxon>
        <taxon>Bacillota</taxon>
        <taxon>Erysipelotrichia</taxon>
        <taxon>Erysipelotrichales</taxon>
        <taxon>Erysipelotrichaceae</taxon>
        <taxon>Amedibacillus</taxon>
    </lineage>
</organism>
<keyword evidence="3" id="KW-0378">Hydrolase</keyword>
<dbReference type="CDD" id="cd14797">
    <property type="entry name" value="DUF302"/>
    <property type="match status" value="1"/>
</dbReference>
<sequence>MNTKEHTVVKQRGDYDVSYLNFSVDQMIIDFMKQEEIDGLTLSIVQAPYIPRVAGYGCSDIKTKRLASVNTMWPIGAISQAFTAVAIMQLYEEKQLDLQDSIRKWIPELPAFMNDITILDAMHHASGCSDYTKAQAYTGKENFEEAMMLVEDKLHFMPNEDVEQSATNFLVLSEIIERVTHISYHDFIWKHQIDYLGLKHTGFYEDLDAFHHEDITENNPVHQLFKLHSEMIDPTEIAESYDQDGNKIDVKKANGMKGYHDLWASAQDISYWDIALAGGVLIHEPQNRRLVYGPWTLANGKEIPAVAGWQFYNHRGLMDIKGSIPGYSMFLSRFTDPNELVCVTLLANKEGIDFTNLARKIAGAFGDLLSTNYDDQHLYLMESQFSVSETIERLEKALKKRDIPVFAKFDHAQNARDVQMDLRETTILVFGAPSVGTHLMQVDQSIALELPLKIGVWRDEAGSIWLGFVKSQKLAAPYGMENHPIIQKMQKLLEDLVREAANIY</sequence>
<evidence type="ECO:0000313" key="3">
    <source>
        <dbReference type="EMBL" id="QNM12372.1"/>
    </source>
</evidence>
<dbReference type="SUPFAM" id="SSF103247">
    <property type="entry name" value="TT1751-like"/>
    <property type="match status" value="1"/>
</dbReference>
<dbReference type="InterPro" id="IPR050491">
    <property type="entry name" value="AmpC-like"/>
</dbReference>
<dbReference type="Proteomes" id="UP000515856">
    <property type="component" value="Chromosome"/>
</dbReference>
<dbReference type="PANTHER" id="PTHR46825:SF9">
    <property type="entry name" value="BETA-LACTAMASE-RELATED DOMAIN-CONTAINING PROTEIN"/>
    <property type="match status" value="1"/>
</dbReference>
<dbReference type="AlphaFoldDB" id="A0A7G9GNJ0"/>
<feature type="domain" description="DUF302" evidence="2">
    <location>
        <begin position="409"/>
        <end position="469"/>
    </location>
</feature>
<dbReference type="InterPro" id="IPR035923">
    <property type="entry name" value="TT1751-like_sf"/>
</dbReference>
<dbReference type="PANTHER" id="PTHR46825">
    <property type="entry name" value="D-ALANYL-D-ALANINE-CARBOXYPEPTIDASE/ENDOPEPTIDASE AMPH"/>
    <property type="match status" value="1"/>
</dbReference>
<dbReference type="InterPro" id="IPR001466">
    <property type="entry name" value="Beta-lactam-related"/>
</dbReference>
<dbReference type="InterPro" id="IPR005180">
    <property type="entry name" value="DUF302"/>
</dbReference>
<evidence type="ECO:0000259" key="1">
    <source>
        <dbReference type="Pfam" id="PF00144"/>
    </source>
</evidence>
<dbReference type="Pfam" id="PF00144">
    <property type="entry name" value="Beta-lactamase"/>
    <property type="match status" value="1"/>
</dbReference>
<dbReference type="InterPro" id="IPR012338">
    <property type="entry name" value="Beta-lactam/transpept-like"/>
</dbReference>
<gene>
    <name evidence="3" type="ORF">H9Q80_19400</name>
</gene>
<dbReference type="KEGG" id="ehn:H9Q80_19400"/>
<protein>
    <submittedName>
        <fullName evidence="3">Serine hydrolase</fullName>
    </submittedName>
</protein>
<accession>A0A7G9GNJ0</accession>
<dbReference type="GO" id="GO:0016787">
    <property type="term" value="F:hydrolase activity"/>
    <property type="evidence" value="ECO:0007669"/>
    <property type="project" value="UniProtKB-KW"/>
</dbReference>
<dbReference type="EMBL" id="CP060636">
    <property type="protein sequence ID" value="QNM12372.1"/>
    <property type="molecule type" value="Genomic_DNA"/>
</dbReference>
<proteinExistence type="predicted"/>
<dbReference type="Gene3D" id="3.30.310.70">
    <property type="entry name" value="TT1751-like domain"/>
    <property type="match status" value="1"/>
</dbReference>
<keyword evidence="4" id="KW-1185">Reference proteome</keyword>